<evidence type="ECO:0000313" key="1">
    <source>
        <dbReference type="EMBL" id="KAI3746102.1"/>
    </source>
</evidence>
<accession>A0ACB9DHT7</accession>
<gene>
    <name evidence="1" type="ORF">L6452_08523</name>
</gene>
<protein>
    <submittedName>
        <fullName evidence="1">Uncharacterized protein</fullName>
    </submittedName>
</protein>
<keyword evidence="2" id="KW-1185">Reference proteome</keyword>
<name>A0ACB9DHT7_ARCLA</name>
<dbReference type="Proteomes" id="UP001055879">
    <property type="component" value="Linkage Group LG03"/>
</dbReference>
<comment type="caution">
    <text evidence="1">The sequence shown here is derived from an EMBL/GenBank/DDBJ whole genome shotgun (WGS) entry which is preliminary data.</text>
</comment>
<proteinExistence type="predicted"/>
<organism evidence="1 2">
    <name type="scientific">Arctium lappa</name>
    <name type="common">Greater burdock</name>
    <name type="synonym">Lappa major</name>
    <dbReference type="NCBI Taxonomy" id="4217"/>
    <lineage>
        <taxon>Eukaryota</taxon>
        <taxon>Viridiplantae</taxon>
        <taxon>Streptophyta</taxon>
        <taxon>Embryophyta</taxon>
        <taxon>Tracheophyta</taxon>
        <taxon>Spermatophyta</taxon>
        <taxon>Magnoliopsida</taxon>
        <taxon>eudicotyledons</taxon>
        <taxon>Gunneridae</taxon>
        <taxon>Pentapetalae</taxon>
        <taxon>asterids</taxon>
        <taxon>campanulids</taxon>
        <taxon>Asterales</taxon>
        <taxon>Asteraceae</taxon>
        <taxon>Carduoideae</taxon>
        <taxon>Cardueae</taxon>
        <taxon>Arctiinae</taxon>
        <taxon>Arctium</taxon>
    </lineage>
</organism>
<reference evidence="2" key="1">
    <citation type="journal article" date="2022" name="Mol. Ecol. Resour.">
        <title>The genomes of chicory, endive, great burdock and yacon provide insights into Asteraceae palaeo-polyploidization history and plant inulin production.</title>
        <authorList>
            <person name="Fan W."/>
            <person name="Wang S."/>
            <person name="Wang H."/>
            <person name="Wang A."/>
            <person name="Jiang F."/>
            <person name="Liu H."/>
            <person name="Zhao H."/>
            <person name="Xu D."/>
            <person name="Zhang Y."/>
        </authorList>
    </citation>
    <scope>NUCLEOTIDE SEQUENCE [LARGE SCALE GENOMIC DNA]</scope>
    <source>
        <strain evidence="2">cv. Niubang</strain>
    </source>
</reference>
<sequence>MFPPQAIVGRVHVLFACVSENNSKSHCKDILLKVLLVIYYISSRPSILTLYFKWLLPTLHHLLYRLEDGPMMYFSALEAKTLERIL</sequence>
<reference evidence="1 2" key="2">
    <citation type="journal article" date="2022" name="Mol. Ecol. Resour.">
        <title>The genomes of chicory, endive, great burdock and yacon provide insights into Asteraceae paleo-polyploidization history and plant inulin production.</title>
        <authorList>
            <person name="Fan W."/>
            <person name="Wang S."/>
            <person name="Wang H."/>
            <person name="Wang A."/>
            <person name="Jiang F."/>
            <person name="Liu H."/>
            <person name="Zhao H."/>
            <person name="Xu D."/>
            <person name="Zhang Y."/>
        </authorList>
    </citation>
    <scope>NUCLEOTIDE SEQUENCE [LARGE SCALE GENOMIC DNA]</scope>
    <source>
        <strain evidence="2">cv. Niubang</strain>
    </source>
</reference>
<dbReference type="EMBL" id="CM042049">
    <property type="protein sequence ID" value="KAI3746102.1"/>
    <property type="molecule type" value="Genomic_DNA"/>
</dbReference>
<evidence type="ECO:0000313" key="2">
    <source>
        <dbReference type="Proteomes" id="UP001055879"/>
    </source>
</evidence>